<evidence type="ECO:0000313" key="1">
    <source>
        <dbReference type="EMBL" id="SUS07756.1"/>
    </source>
</evidence>
<dbReference type="AlphaFoldDB" id="A0A380THG5"/>
<reference evidence="1" key="1">
    <citation type="submission" date="2018-07" db="EMBL/GenBank/DDBJ databases">
        <authorList>
            <person name="Quirk P.G."/>
            <person name="Krulwich T.A."/>
        </authorList>
    </citation>
    <scope>NUCLEOTIDE SEQUENCE</scope>
</reference>
<name>A0A380THG5_9ZZZZ</name>
<dbReference type="EMBL" id="UIDG01000445">
    <property type="protein sequence ID" value="SUS07756.1"/>
    <property type="molecule type" value="Genomic_DNA"/>
</dbReference>
<gene>
    <name evidence="1" type="ORF">DF3PB_50026</name>
</gene>
<proteinExistence type="predicted"/>
<sequence length="86" mass="9689">MDTKTASLTETEIKEIAQAVFEWDREFYKSVEKAEDDIRDRSIFRIDDYGTDGPGYGGVLYVIVWGIPKASVLIRTPDGSLEVQAD</sequence>
<protein>
    <submittedName>
        <fullName evidence="1">Uncharacterized protein</fullName>
    </submittedName>
</protein>
<organism evidence="1">
    <name type="scientific">metagenome</name>
    <dbReference type="NCBI Taxonomy" id="256318"/>
    <lineage>
        <taxon>unclassified sequences</taxon>
        <taxon>metagenomes</taxon>
    </lineage>
</organism>
<accession>A0A380THG5</accession>